<proteinExistence type="predicted"/>
<evidence type="ECO:0000313" key="2">
    <source>
        <dbReference type="Proteomes" id="UP000078419"/>
    </source>
</evidence>
<protein>
    <submittedName>
        <fullName evidence="1">Uncharacterized protein</fullName>
    </submittedName>
</protein>
<comment type="caution">
    <text evidence="1">The sequence shown here is derived from an EMBL/GenBank/DDBJ whole genome shotgun (WGS) entry which is preliminary data.</text>
</comment>
<sequence>MNLSAKIISWRPTNAEILPIFAVYPLLNTNAASVPYSDASFASISAYNGWFPVVNLEARAPMPYKLIASIAACLTTSCVESPM</sequence>
<evidence type="ECO:0000313" key="1">
    <source>
        <dbReference type="EMBL" id="SBO14375.1"/>
    </source>
</evidence>
<dbReference type="Proteomes" id="UP000078419">
    <property type="component" value="Unassembled WGS sequence"/>
</dbReference>
<organism evidence="1 2">
    <name type="scientific">Anaplasma phagocytophilum</name>
    <name type="common">Ehrlichia phagocytophila</name>
    <dbReference type="NCBI Taxonomy" id="948"/>
    <lineage>
        <taxon>Bacteria</taxon>
        <taxon>Pseudomonadati</taxon>
        <taxon>Pseudomonadota</taxon>
        <taxon>Alphaproteobacteria</taxon>
        <taxon>Rickettsiales</taxon>
        <taxon>Anaplasmataceae</taxon>
        <taxon>Anaplasma</taxon>
        <taxon>phagocytophilum group</taxon>
    </lineage>
</organism>
<dbReference type="EMBL" id="FLLR01000025">
    <property type="protein sequence ID" value="SBO14375.1"/>
    <property type="molecule type" value="Genomic_DNA"/>
</dbReference>
<accession>A0AA45UTG0</accession>
<reference evidence="2" key="1">
    <citation type="submission" date="2016-03" db="EMBL/GenBank/DDBJ databases">
        <authorList>
            <person name="Loux Valentin"/>
        </authorList>
    </citation>
    <scope>NUCLEOTIDE SEQUENCE [LARGE SCALE GENOMIC DNA]</scope>
    <source>
        <strain evidence="2">C1</strain>
    </source>
</reference>
<gene>
    <name evidence="1" type="ORF">ANAPC1_00726</name>
</gene>
<name>A0AA45UTG0_ANAPH</name>
<dbReference type="AlphaFoldDB" id="A0AA45UTG0"/>